<protein>
    <submittedName>
        <fullName evidence="2">Uncharacterized protein</fullName>
    </submittedName>
</protein>
<sequence length="519" mass="56015">MNSDSGSDSGSGSGSGSGSNISASSDARSTYDTLFLPTNQHTDQTSKQQTTILSKKLDFFCCFLDLYLHEKKAPTLPLSNLGNLSLPSLFPLLPTPTPPLLPSLIENPPLPALIVWRHPFSHLPSPSSPAPSSSPTPPPPSSTSSSSLRQTSSPHSPPRGSPPSPSTALAATAPPSHPSSSPRAPSTMPITLLGAAEFNLFIDPSCVSIRVAGQSPSQLITIWSDKLPSPTTFAPFSPVPAPAVVDKKTLTQQLLEQDTKEDDNMIADEVAAPTWMTPILDQFPVPSASSLLEHFTSPLSAFSSSSDSEAESLDSSLFPSCCSSRSSNLSLSTAATSVSAFSSKARPLSQLHLLKIKDVVMGSEMALKLERRLLRNPSHMARADSDEGIIASIHGWMEAINTKEAFQTQLKRMDSRMKREYADLFPDDIPLVHHLPDQVYHHFHLKDANKVVSHCEYTCPKKLRDVFKVLLEGHLAAGRMCPSDSEFASPAFLIPKADPSALPHWVNDYWALNENTIVD</sequence>
<keyword evidence="3" id="KW-1185">Reference proteome</keyword>
<feature type="region of interest" description="Disordered" evidence="1">
    <location>
        <begin position="124"/>
        <end position="188"/>
    </location>
</feature>
<reference evidence="2" key="1">
    <citation type="submission" date="2020-11" db="EMBL/GenBank/DDBJ databases">
        <authorList>
            <consortium name="DOE Joint Genome Institute"/>
            <person name="Ahrendt S."/>
            <person name="Riley R."/>
            <person name="Andreopoulos W."/>
            <person name="Labutti K."/>
            <person name="Pangilinan J."/>
            <person name="Ruiz-Duenas F.J."/>
            <person name="Barrasa J.M."/>
            <person name="Sanchez-Garcia M."/>
            <person name="Camarero S."/>
            <person name="Miyauchi S."/>
            <person name="Serrano A."/>
            <person name="Linde D."/>
            <person name="Babiker R."/>
            <person name="Drula E."/>
            <person name="Ayuso-Fernandez I."/>
            <person name="Pacheco R."/>
            <person name="Padilla G."/>
            <person name="Ferreira P."/>
            <person name="Barriuso J."/>
            <person name="Kellner H."/>
            <person name="Castanera R."/>
            <person name="Alfaro M."/>
            <person name="Ramirez L."/>
            <person name="Pisabarro A.G."/>
            <person name="Kuo A."/>
            <person name="Tritt A."/>
            <person name="Lipzen A."/>
            <person name="He G."/>
            <person name="Yan M."/>
            <person name="Ng V."/>
            <person name="Cullen D."/>
            <person name="Martin F."/>
            <person name="Rosso M.-N."/>
            <person name="Henrissat B."/>
            <person name="Hibbett D."/>
            <person name="Martinez A.T."/>
            <person name="Grigoriev I.V."/>
        </authorList>
    </citation>
    <scope>NUCLEOTIDE SEQUENCE</scope>
    <source>
        <strain evidence="2">ATCC 90797</strain>
    </source>
</reference>
<gene>
    <name evidence="2" type="ORF">BDN71DRAFT_1506886</name>
</gene>
<evidence type="ECO:0000256" key="1">
    <source>
        <dbReference type="SAM" id="MobiDB-lite"/>
    </source>
</evidence>
<dbReference type="AlphaFoldDB" id="A0A9P6A118"/>
<evidence type="ECO:0000313" key="2">
    <source>
        <dbReference type="EMBL" id="KAF9495331.1"/>
    </source>
</evidence>
<feature type="compositionally biased region" description="Low complexity" evidence="1">
    <location>
        <begin position="166"/>
        <end position="187"/>
    </location>
</feature>
<dbReference type="InterPro" id="IPR043502">
    <property type="entry name" value="DNA/RNA_pol_sf"/>
</dbReference>
<feature type="compositionally biased region" description="Pro residues" evidence="1">
    <location>
        <begin position="126"/>
        <end position="141"/>
    </location>
</feature>
<organism evidence="2 3">
    <name type="scientific">Pleurotus eryngii</name>
    <name type="common">Boletus of the steppes</name>
    <dbReference type="NCBI Taxonomy" id="5323"/>
    <lineage>
        <taxon>Eukaryota</taxon>
        <taxon>Fungi</taxon>
        <taxon>Dikarya</taxon>
        <taxon>Basidiomycota</taxon>
        <taxon>Agaricomycotina</taxon>
        <taxon>Agaricomycetes</taxon>
        <taxon>Agaricomycetidae</taxon>
        <taxon>Agaricales</taxon>
        <taxon>Pleurotineae</taxon>
        <taxon>Pleurotaceae</taxon>
        <taxon>Pleurotus</taxon>
    </lineage>
</organism>
<proteinExistence type="predicted"/>
<dbReference type="SUPFAM" id="SSF56672">
    <property type="entry name" value="DNA/RNA polymerases"/>
    <property type="match status" value="1"/>
</dbReference>
<feature type="compositionally biased region" description="Pro residues" evidence="1">
    <location>
        <begin position="155"/>
        <end position="165"/>
    </location>
</feature>
<dbReference type="Proteomes" id="UP000807025">
    <property type="component" value="Unassembled WGS sequence"/>
</dbReference>
<accession>A0A9P6A118</accession>
<evidence type="ECO:0000313" key="3">
    <source>
        <dbReference type="Proteomes" id="UP000807025"/>
    </source>
</evidence>
<feature type="compositionally biased region" description="Low complexity" evidence="1">
    <location>
        <begin position="142"/>
        <end position="154"/>
    </location>
</feature>
<comment type="caution">
    <text evidence="2">The sequence shown here is derived from an EMBL/GenBank/DDBJ whole genome shotgun (WGS) entry which is preliminary data.</text>
</comment>
<dbReference type="OrthoDB" id="2369050at2759"/>
<feature type="region of interest" description="Disordered" evidence="1">
    <location>
        <begin position="1"/>
        <end position="25"/>
    </location>
</feature>
<dbReference type="Gene3D" id="3.10.10.10">
    <property type="entry name" value="HIV Type 1 Reverse Transcriptase, subunit A, domain 1"/>
    <property type="match status" value="1"/>
</dbReference>
<name>A0A9P6A118_PLEER</name>
<dbReference type="EMBL" id="MU154563">
    <property type="protein sequence ID" value="KAF9495331.1"/>
    <property type="molecule type" value="Genomic_DNA"/>
</dbReference>